<dbReference type="CDD" id="cd11524">
    <property type="entry name" value="SYLF"/>
    <property type="match status" value="1"/>
</dbReference>
<dbReference type="CDD" id="cd00118">
    <property type="entry name" value="LysM"/>
    <property type="match status" value="1"/>
</dbReference>
<proteinExistence type="predicted"/>
<gene>
    <name evidence="2" type="ORF">LDC_03367</name>
</gene>
<dbReference type="Pfam" id="PF04366">
    <property type="entry name" value="Ysc84"/>
    <property type="match status" value="1"/>
</dbReference>
<dbReference type="InterPro" id="IPR051702">
    <property type="entry name" value="SH3_domain_YSC84-like"/>
</dbReference>
<sequence length="148" mass="14858">MLAMTDRGVNAMLSPSVKLGADVGVAAGPVGAGASASTANISADILTFALSKGLYAGVSLEGAVVAVRNEWNEAYYKKTGVTPTDILIRKDVSTPDAAKLLAAVSKAAAGAKKAVPPQAGGKTYEVRSGDTLLGIAKNTAPRLTSSPD</sequence>
<dbReference type="PANTHER" id="PTHR15629">
    <property type="entry name" value="SH3YL1 PROTEIN"/>
    <property type="match status" value="1"/>
</dbReference>
<accession>F8UH86</accession>
<reference evidence="2" key="1">
    <citation type="submission" date="2011-04" db="EMBL/GenBank/DDBJ databases">
        <title>Taxonomic and functional metagenomic profiling of the microbial community in the anoxic sediment of a brackish shallow lake (Laguna de Carrizo Central Spain).</title>
        <authorList>
            <consortium name="CONSOLIDER consortium CSD2007-00005"/>
            <person name="Guazzaroni M.-E."/>
            <person name="Richter M."/>
            <person name="Garcia-Salamanca A."/>
            <person name="Yarza P."/>
            <person name="Ferrer M."/>
        </authorList>
    </citation>
    <scope>NUCLEOTIDE SEQUENCE</scope>
</reference>
<name>F8UH86_9ZZZZ</name>
<dbReference type="EMBL" id="JF805095">
    <property type="protein sequence ID" value="AEI30393.1"/>
    <property type="molecule type" value="Genomic_DNA"/>
</dbReference>
<feature type="domain" description="Ysc84 actin-binding" evidence="1">
    <location>
        <begin position="2"/>
        <end position="106"/>
    </location>
</feature>
<evidence type="ECO:0000313" key="2">
    <source>
        <dbReference type="EMBL" id="AEI30393.1"/>
    </source>
</evidence>
<organism evidence="2">
    <name type="scientific">uncultured microorganism</name>
    <dbReference type="NCBI Taxonomy" id="358574"/>
    <lineage>
        <taxon>unclassified sequences</taxon>
        <taxon>environmental samples</taxon>
    </lineage>
</organism>
<dbReference type="AlphaFoldDB" id="F8UH86"/>
<dbReference type="InterPro" id="IPR018392">
    <property type="entry name" value="LysM"/>
</dbReference>
<protein>
    <submittedName>
        <fullName evidence="2">Ysc84 actin-binding domain protein</fullName>
    </submittedName>
</protein>
<dbReference type="InterPro" id="IPR007461">
    <property type="entry name" value="Ysc84_actin-binding"/>
</dbReference>
<dbReference type="PANTHER" id="PTHR15629:SF2">
    <property type="entry name" value="SH3 DOMAIN-CONTAINING YSC84-LIKE PROTEIN 1"/>
    <property type="match status" value="1"/>
</dbReference>
<evidence type="ECO:0000259" key="1">
    <source>
        <dbReference type="Pfam" id="PF04366"/>
    </source>
</evidence>
<dbReference type="GO" id="GO:0035091">
    <property type="term" value="F:phosphatidylinositol binding"/>
    <property type="evidence" value="ECO:0007669"/>
    <property type="project" value="TreeGrafter"/>
</dbReference>